<feature type="transmembrane region" description="Helical" evidence="1">
    <location>
        <begin position="54"/>
        <end position="73"/>
    </location>
</feature>
<dbReference type="RefSeq" id="WP_077687132.1">
    <property type="nucleotide sequence ID" value="NZ_CP019606.1"/>
</dbReference>
<dbReference type="OrthoDB" id="7857679at2"/>
<keyword evidence="1" id="KW-1133">Transmembrane helix</keyword>
<gene>
    <name evidence="2" type="ORF">BW730_16000</name>
</gene>
<dbReference type="Pfam" id="PF01066">
    <property type="entry name" value="CDP-OH_P_transf"/>
    <property type="match status" value="1"/>
</dbReference>
<dbReference type="GO" id="GO:0016780">
    <property type="term" value="F:phosphotransferase activity, for other substituted phosphate groups"/>
    <property type="evidence" value="ECO:0007669"/>
    <property type="project" value="InterPro"/>
</dbReference>
<accession>A0A1Q2CRQ0</accession>
<keyword evidence="1" id="KW-0472">Membrane</keyword>
<proteinExistence type="predicted"/>
<dbReference type="GO" id="GO:0016020">
    <property type="term" value="C:membrane"/>
    <property type="evidence" value="ECO:0007669"/>
    <property type="project" value="InterPro"/>
</dbReference>
<feature type="transmembrane region" description="Helical" evidence="1">
    <location>
        <begin position="215"/>
        <end position="232"/>
    </location>
</feature>
<evidence type="ECO:0008006" key="4">
    <source>
        <dbReference type="Google" id="ProtNLM"/>
    </source>
</evidence>
<protein>
    <recommendedName>
        <fullName evidence="4">Transferase</fullName>
    </recommendedName>
</protein>
<dbReference type="EMBL" id="CP019606">
    <property type="protein sequence ID" value="AQP48784.1"/>
    <property type="molecule type" value="Genomic_DNA"/>
</dbReference>
<sequence>MSAEPRAAAPTLGELRAVVQPDWVMARAAEHWTGTLYMRRLSIYLTWLLVRTRVSANGVTALMILAGGLAGPALLLPGLWGPVVAAVLAQLQMYLDCCDGEVARWRQTMSPRGVFLDQVGHYVAEGSIGLFLGVATALHVSEGTFDWWFAFLGALLMAGIWFNKSLNMMVTLARANSGLGQLPDHAAASRIASRSIMARLRAVAGFLPLHRMFHSIELTLVSLLVALVALAVPAVWPWYVLTLAVLIWIVSLGHFIAIWKSSRLEAQ</sequence>
<evidence type="ECO:0000313" key="3">
    <source>
        <dbReference type="Proteomes" id="UP000188145"/>
    </source>
</evidence>
<reference evidence="3" key="1">
    <citation type="submission" date="2017-02" db="EMBL/GenBank/DDBJ databases">
        <title>Tessaracoccus aquaemaris sp. nov., isolated from the intestine of a Korean rockfish, Sebastes schlegelii, in a marine aquaculture pond.</title>
        <authorList>
            <person name="Tak E.J."/>
            <person name="Bae J.-W."/>
        </authorList>
    </citation>
    <scope>NUCLEOTIDE SEQUENCE [LARGE SCALE GENOMIC DNA]</scope>
    <source>
        <strain evidence="3">NSG39</strain>
    </source>
</reference>
<dbReference type="KEGG" id="tes:BW730_16000"/>
<dbReference type="STRING" id="1332264.BW730_16000"/>
<dbReference type="Gene3D" id="1.20.120.1760">
    <property type="match status" value="1"/>
</dbReference>
<evidence type="ECO:0000313" key="2">
    <source>
        <dbReference type="EMBL" id="AQP48784.1"/>
    </source>
</evidence>
<dbReference type="GO" id="GO:0008654">
    <property type="term" value="P:phospholipid biosynthetic process"/>
    <property type="evidence" value="ECO:0007669"/>
    <property type="project" value="InterPro"/>
</dbReference>
<organism evidence="2 3">
    <name type="scientific">Tessaracoccus aquimaris</name>
    <dbReference type="NCBI Taxonomy" id="1332264"/>
    <lineage>
        <taxon>Bacteria</taxon>
        <taxon>Bacillati</taxon>
        <taxon>Actinomycetota</taxon>
        <taxon>Actinomycetes</taxon>
        <taxon>Propionibacteriales</taxon>
        <taxon>Propionibacteriaceae</taxon>
        <taxon>Tessaracoccus</taxon>
    </lineage>
</organism>
<dbReference type="Proteomes" id="UP000188145">
    <property type="component" value="Chromosome"/>
</dbReference>
<feature type="transmembrane region" description="Helical" evidence="1">
    <location>
        <begin position="238"/>
        <end position="259"/>
    </location>
</feature>
<evidence type="ECO:0000256" key="1">
    <source>
        <dbReference type="SAM" id="Phobius"/>
    </source>
</evidence>
<feature type="transmembrane region" description="Helical" evidence="1">
    <location>
        <begin position="145"/>
        <end position="162"/>
    </location>
</feature>
<dbReference type="InterPro" id="IPR000462">
    <property type="entry name" value="CDP-OH_P_trans"/>
</dbReference>
<keyword evidence="3" id="KW-1185">Reference proteome</keyword>
<dbReference type="AlphaFoldDB" id="A0A1Q2CRQ0"/>
<dbReference type="InterPro" id="IPR043130">
    <property type="entry name" value="CDP-OH_PTrfase_TM_dom"/>
</dbReference>
<keyword evidence="1" id="KW-0812">Transmembrane</keyword>
<name>A0A1Q2CRQ0_9ACTN</name>